<reference evidence="3 4" key="1">
    <citation type="submission" date="2014-07" db="EMBL/GenBank/DDBJ databases">
        <authorList>
            <person name="McCorrison J."/>
            <person name="Sanka R."/>
            <person name="Torralba M."/>
            <person name="Gillis M."/>
            <person name="Haft D.H."/>
            <person name="Methe B."/>
            <person name="Sutton G."/>
            <person name="Nelson K.E."/>
        </authorList>
    </citation>
    <scope>NUCLEOTIDE SEQUENCE [LARGE SCALE GENOMIC DNA]</scope>
    <source>
        <strain evidence="3 4">DNF00314</strain>
    </source>
</reference>
<dbReference type="GO" id="GO:0005524">
    <property type="term" value="F:ATP binding"/>
    <property type="evidence" value="ECO:0007669"/>
    <property type="project" value="InterPro"/>
</dbReference>
<dbReference type="InterPro" id="IPR050921">
    <property type="entry name" value="T4SS_GSP_E_ATPase"/>
</dbReference>
<dbReference type="PANTHER" id="PTHR30486:SF6">
    <property type="entry name" value="TYPE IV PILUS RETRACTATION ATPASE PILT"/>
    <property type="match status" value="1"/>
</dbReference>
<proteinExistence type="inferred from homology"/>
<dbReference type="GO" id="GO:0016887">
    <property type="term" value="F:ATP hydrolysis activity"/>
    <property type="evidence" value="ECO:0007669"/>
    <property type="project" value="InterPro"/>
</dbReference>
<gene>
    <name evidence="3" type="ORF">HMPREF0872_02335</name>
</gene>
<dbReference type="Gene3D" id="3.40.50.300">
    <property type="entry name" value="P-loop containing nucleotide triphosphate hydrolases"/>
    <property type="match status" value="1"/>
</dbReference>
<dbReference type="Gene3D" id="3.30.450.90">
    <property type="match status" value="1"/>
</dbReference>
<dbReference type="AlphaFoldDB" id="A0A096BYW8"/>
<dbReference type="EMBL" id="JRNT01000006">
    <property type="protein sequence ID" value="KGF47947.1"/>
    <property type="molecule type" value="Genomic_DNA"/>
</dbReference>
<dbReference type="Proteomes" id="UP000029628">
    <property type="component" value="Unassembled WGS sequence"/>
</dbReference>
<dbReference type="PROSITE" id="PS00662">
    <property type="entry name" value="T2SP_E"/>
    <property type="match status" value="1"/>
</dbReference>
<dbReference type="RefSeq" id="WP_038151506.1">
    <property type="nucleotide sequence ID" value="NZ_JRNT01000006.1"/>
</dbReference>
<accession>A0A096BYW8</accession>
<dbReference type="SUPFAM" id="SSF52540">
    <property type="entry name" value="P-loop containing nucleoside triphosphate hydrolases"/>
    <property type="match status" value="1"/>
</dbReference>
<feature type="domain" description="Bacterial type II secretion system protein E" evidence="2">
    <location>
        <begin position="195"/>
        <end position="209"/>
    </location>
</feature>
<dbReference type="InterPro" id="IPR001482">
    <property type="entry name" value="T2SS/T4SS_dom"/>
</dbReference>
<sequence>MESLSSQTSTLIDVLSKAMEKGATDIHIGELESIYMRIDNELLKQDDMHGSYQIFLDIASQCGIKLIEKQSYDAAFTYKNTRIRVHLYRSNGHWSATLRILYNRTIGFERDRQADLFRSICTTKDGLVLITGPTSSGKTFTLASCVSYINEHMNRHIVTLEDPIEYIFTNKCSLIHQRELGKDIQSMSTGVRDALREDPDIIMIGELRDSSTLAAALHAAETGHLVFATMHTQRATMAINRMLSMFSSEQQEEMRHQLSQVLRVIICQRLFVFDGKFITARDILINTPAVANLIRQRKEPQICSIQETTYPMQTMEMAVKELQKTWGARSEFTALLGYCYETI</sequence>
<dbReference type="PANTHER" id="PTHR30486">
    <property type="entry name" value="TWITCHING MOTILITY PROTEIN PILT"/>
    <property type="match status" value="1"/>
</dbReference>
<keyword evidence="4" id="KW-1185">Reference proteome</keyword>
<evidence type="ECO:0000259" key="2">
    <source>
        <dbReference type="PROSITE" id="PS00662"/>
    </source>
</evidence>
<dbReference type="InterPro" id="IPR006321">
    <property type="entry name" value="PilT/PilU"/>
</dbReference>
<dbReference type="CDD" id="cd01131">
    <property type="entry name" value="PilT"/>
    <property type="match status" value="1"/>
</dbReference>
<dbReference type="Pfam" id="PF00437">
    <property type="entry name" value="T2SSE"/>
    <property type="match status" value="1"/>
</dbReference>
<organism evidence="3 4">
    <name type="scientific">Veillonella montpellierensis DNF00314</name>
    <dbReference type="NCBI Taxonomy" id="1401067"/>
    <lineage>
        <taxon>Bacteria</taxon>
        <taxon>Bacillati</taxon>
        <taxon>Bacillota</taxon>
        <taxon>Negativicutes</taxon>
        <taxon>Veillonellales</taxon>
        <taxon>Veillonellaceae</taxon>
        <taxon>Veillonella</taxon>
    </lineage>
</organism>
<evidence type="ECO:0000313" key="4">
    <source>
        <dbReference type="Proteomes" id="UP000029628"/>
    </source>
</evidence>
<dbReference type="InterPro" id="IPR027417">
    <property type="entry name" value="P-loop_NTPase"/>
</dbReference>
<comment type="caution">
    <text evidence="3">The sequence shown here is derived from an EMBL/GenBank/DDBJ whole genome shotgun (WGS) entry which is preliminary data.</text>
</comment>
<dbReference type="eggNOG" id="COG2805">
    <property type="taxonomic scope" value="Bacteria"/>
</dbReference>
<comment type="similarity">
    <text evidence="1">Belongs to the GSP E family.</text>
</comment>
<protein>
    <submittedName>
        <fullName evidence="3">Type II secretion system protein E</fullName>
    </submittedName>
</protein>
<evidence type="ECO:0000313" key="3">
    <source>
        <dbReference type="EMBL" id="KGF47947.1"/>
    </source>
</evidence>
<name>A0A096BYW8_9FIRM</name>
<evidence type="ECO:0000256" key="1">
    <source>
        <dbReference type="ARBA" id="ARBA00006611"/>
    </source>
</evidence>